<protein>
    <recommendedName>
        <fullName evidence="8">Rhodopsin domain-containing protein</fullName>
    </recommendedName>
</protein>
<feature type="domain" description="Rhodopsin" evidence="8">
    <location>
        <begin position="2"/>
        <end position="200"/>
    </location>
</feature>
<dbReference type="EMBL" id="JAKIXB020000017">
    <property type="protein sequence ID" value="KAL1600980.1"/>
    <property type="molecule type" value="Genomic_DNA"/>
</dbReference>
<evidence type="ECO:0000256" key="2">
    <source>
        <dbReference type="ARBA" id="ARBA00022692"/>
    </source>
</evidence>
<dbReference type="PANTHER" id="PTHR33048">
    <property type="entry name" value="PTH11-LIKE INTEGRAL MEMBRANE PROTEIN (AFU_ORTHOLOGUE AFUA_5G11245)"/>
    <property type="match status" value="1"/>
</dbReference>
<comment type="subcellular location">
    <subcellularLocation>
        <location evidence="1">Membrane</location>
        <topology evidence="1">Multi-pass membrane protein</topology>
    </subcellularLocation>
</comment>
<name>A0ABR3R971_9PLEO</name>
<feature type="region of interest" description="Disordered" evidence="6">
    <location>
        <begin position="355"/>
        <end position="381"/>
    </location>
</feature>
<feature type="transmembrane region" description="Helical" evidence="7">
    <location>
        <begin position="101"/>
        <end position="125"/>
    </location>
</feature>
<dbReference type="InterPro" id="IPR052337">
    <property type="entry name" value="SAT4-like"/>
</dbReference>
<keyword evidence="3 7" id="KW-1133">Transmembrane helix</keyword>
<feature type="transmembrane region" description="Helical" evidence="7">
    <location>
        <begin position="27"/>
        <end position="46"/>
    </location>
</feature>
<comment type="caution">
    <text evidence="9">The sequence shown here is derived from an EMBL/GenBank/DDBJ whole genome shotgun (WGS) entry which is preliminary data.</text>
</comment>
<evidence type="ECO:0000256" key="3">
    <source>
        <dbReference type="ARBA" id="ARBA00022989"/>
    </source>
</evidence>
<dbReference type="PANTHER" id="PTHR33048:SF47">
    <property type="entry name" value="INTEGRAL MEMBRANE PROTEIN-RELATED"/>
    <property type="match status" value="1"/>
</dbReference>
<keyword evidence="2 7" id="KW-0812">Transmembrane</keyword>
<feature type="region of interest" description="Disordered" evidence="6">
    <location>
        <begin position="227"/>
        <end position="306"/>
    </location>
</feature>
<dbReference type="Pfam" id="PF20684">
    <property type="entry name" value="Fung_rhodopsin"/>
    <property type="match status" value="1"/>
</dbReference>
<sequence>MHGLGQHIDDLSAEDVTIALKMFWASLWIYNLTLTTTKVSILVQYIRIFPPRHFRCACYAVLCIVTACGAWGIFGNVFLCYPIHFFWDKSVKDGRCMNDYVIWFTTAGLNIGQDVIILFLPIPVIRSLQISRSRKKGLITMFALGASVIVVSTVRLYSLDNLANSNDQTFDNADQATLSAVEVNVGIICACLPAMRPLFALMMPKYFSSAQAYTTVPAIDVERPKDFRAPSVSTRSRVDTPAQSTRPSYSRAGSSQLSIDGRSHTSGQASLRTQSRNGSIAHSRSENSLSVTVPPGRSTAGPFQGKILNPLRMSPVTPFAPPIGLLLGRLPEDDDAATFAPGAYSRRPSETSINLTRLPTSKRPPRTPVSTKPLPLTPFPVGSGDWTSAKFTAILQPSAEVPDQVVQKKADDA</sequence>
<evidence type="ECO:0000256" key="7">
    <source>
        <dbReference type="SAM" id="Phobius"/>
    </source>
</evidence>
<evidence type="ECO:0000256" key="5">
    <source>
        <dbReference type="ARBA" id="ARBA00038359"/>
    </source>
</evidence>
<evidence type="ECO:0000259" key="8">
    <source>
        <dbReference type="Pfam" id="PF20684"/>
    </source>
</evidence>
<reference evidence="9 10" key="1">
    <citation type="submission" date="2024-02" db="EMBL/GenBank/DDBJ databases">
        <title>De novo assembly and annotation of 12 fungi associated with fruit tree decline syndrome in Ontario, Canada.</title>
        <authorList>
            <person name="Sulman M."/>
            <person name="Ellouze W."/>
            <person name="Ilyukhin E."/>
        </authorList>
    </citation>
    <scope>NUCLEOTIDE SEQUENCE [LARGE SCALE GENOMIC DNA]</scope>
    <source>
        <strain evidence="9 10">M97-236</strain>
    </source>
</reference>
<evidence type="ECO:0000256" key="1">
    <source>
        <dbReference type="ARBA" id="ARBA00004141"/>
    </source>
</evidence>
<evidence type="ECO:0000256" key="6">
    <source>
        <dbReference type="SAM" id="MobiDB-lite"/>
    </source>
</evidence>
<feature type="transmembrane region" description="Helical" evidence="7">
    <location>
        <begin position="137"/>
        <end position="157"/>
    </location>
</feature>
<dbReference type="InterPro" id="IPR049326">
    <property type="entry name" value="Rhodopsin_dom_fungi"/>
</dbReference>
<organism evidence="9 10">
    <name type="scientific">Nothophoma quercina</name>
    <dbReference type="NCBI Taxonomy" id="749835"/>
    <lineage>
        <taxon>Eukaryota</taxon>
        <taxon>Fungi</taxon>
        <taxon>Dikarya</taxon>
        <taxon>Ascomycota</taxon>
        <taxon>Pezizomycotina</taxon>
        <taxon>Dothideomycetes</taxon>
        <taxon>Pleosporomycetidae</taxon>
        <taxon>Pleosporales</taxon>
        <taxon>Pleosporineae</taxon>
        <taxon>Didymellaceae</taxon>
        <taxon>Nothophoma</taxon>
    </lineage>
</organism>
<keyword evidence="10" id="KW-1185">Reference proteome</keyword>
<keyword evidence="4 7" id="KW-0472">Membrane</keyword>
<feature type="transmembrane region" description="Helical" evidence="7">
    <location>
        <begin position="58"/>
        <end position="81"/>
    </location>
</feature>
<dbReference type="Proteomes" id="UP001521222">
    <property type="component" value="Unassembled WGS sequence"/>
</dbReference>
<evidence type="ECO:0000313" key="9">
    <source>
        <dbReference type="EMBL" id="KAL1600980.1"/>
    </source>
</evidence>
<evidence type="ECO:0000313" key="10">
    <source>
        <dbReference type="Proteomes" id="UP001521222"/>
    </source>
</evidence>
<accession>A0ABR3R971</accession>
<gene>
    <name evidence="9" type="ORF">SLS59_005646</name>
</gene>
<feature type="compositionally biased region" description="Polar residues" evidence="6">
    <location>
        <begin position="231"/>
        <end position="291"/>
    </location>
</feature>
<proteinExistence type="inferred from homology"/>
<feature type="transmembrane region" description="Helical" evidence="7">
    <location>
        <begin position="177"/>
        <end position="195"/>
    </location>
</feature>
<comment type="similarity">
    <text evidence="5">Belongs to the SAT4 family.</text>
</comment>
<evidence type="ECO:0000256" key="4">
    <source>
        <dbReference type="ARBA" id="ARBA00023136"/>
    </source>
</evidence>